<dbReference type="OrthoDB" id="9770347at2"/>
<evidence type="ECO:0000256" key="3">
    <source>
        <dbReference type="ARBA" id="ARBA00022475"/>
    </source>
</evidence>
<proteinExistence type="inferred from homology"/>
<keyword evidence="5 7" id="KW-1133">Transmembrane helix</keyword>
<evidence type="ECO:0000256" key="2">
    <source>
        <dbReference type="ARBA" id="ARBA00007430"/>
    </source>
</evidence>
<dbReference type="CDD" id="cd13127">
    <property type="entry name" value="MATE_tuaB_like"/>
    <property type="match status" value="1"/>
</dbReference>
<feature type="transmembrane region" description="Helical" evidence="7">
    <location>
        <begin position="312"/>
        <end position="333"/>
    </location>
</feature>
<name>A0A4V1Q7F8_9ACTN</name>
<dbReference type="GO" id="GO:0005886">
    <property type="term" value="C:plasma membrane"/>
    <property type="evidence" value="ECO:0007669"/>
    <property type="project" value="UniProtKB-SubCell"/>
</dbReference>
<feature type="transmembrane region" description="Helical" evidence="7">
    <location>
        <begin position="171"/>
        <end position="193"/>
    </location>
</feature>
<dbReference type="EMBL" id="PPCV01000004">
    <property type="protein sequence ID" value="RXW32438.1"/>
    <property type="molecule type" value="Genomic_DNA"/>
</dbReference>
<dbReference type="AlphaFoldDB" id="A0A4V1Q7F8"/>
<evidence type="ECO:0000256" key="5">
    <source>
        <dbReference type="ARBA" id="ARBA00022989"/>
    </source>
</evidence>
<organism evidence="8 9">
    <name type="scientific">Propioniciclava flava</name>
    <dbReference type="NCBI Taxonomy" id="2072026"/>
    <lineage>
        <taxon>Bacteria</taxon>
        <taxon>Bacillati</taxon>
        <taxon>Actinomycetota</taxon>
        <taxon>Actinomycetes</taxon>
        <taxon>Propionibacteriales</taxon>
        <taxon>Propionibacteriaceae</taxon>
        <taxon>Propioniciclava</taxon>
    </lineage>
</organism>
<feature type="transmembrane region" description="Helical" evidence="7">
    <location>
        <begin position="353"/>
        <end position="375"/>
    </location>
</feature>
<feature type="transmembrane region" description="Helical" evidence="7">
    <location>
        <begin position="141"/>
        <end position="159"/>
    </location>
</feature>
<evidence type="ECO:0000256" key="7">
    <source>
        <dbReference type="SAM" id="Phobius"/>
    </source>
</evidence>
<keyword evidence="9" id="KW-1185">Reference proteome</keyword>
<dbReference type="PANTHER" id="PTHR30250:SF10">
    <property type="entry name" value="LIPOPOLYSACCHARIDE BIOSYNTHESIS PROTEIN WZXC"/>
    <property type="match status" value="1"/>
</dbReference>
<feature type="transmembrane region" description="Helical" evidence="7">
    <location>
        <begin position="109"/>
        <end position="129"/>
    </location>
</feature>
<sequence length="533" mass="56955">MSTTRSGPRGTRSSDAGASSCWGLQVPRVSDGLAHSAVRGATVTLTAQGARILLQLLSIVVLSRLLTPHDYGLLTIVLVMIGIGEIFRDFGLTSASVQAPELSSAQRDNLFWINTGIGAVLACLMFLAAWPIQAVSQQPELLGIAQALSAMFLFNGLATQYRAQLMRSLRFVALAIADIAAATLALIVAIIAAYQGAGYWALVAQQLTSGLVLLAALSIQGRWLPGWYSRSAPVRDMLVFGWNLVATNLISYGASQIDTILVASRFGTTSVGVYNRAYQLVMTPLSQMRSPLTNVALPILSRIQDDKERFDAFVIGGQLALGYCFGIPLLLVAGLADPLVQILLGPQWAQAAPFLRCFAIAGLLSTLAFVGYWTYVARGLANQLFRYTMVATAIKVICVVVGSFFGLEWIAVGFMLAPALEWPLSLFWLSRITSFPARSLYGGAFRILTVAGLMGGVAWLGSMLVADANPWAQVGVGVGVALVEALLLLAVPSLRRDLGTLMGFARLVVKRRGSRSEGAGVPERSASDRGRSR</sequence>
<feature type="transmembrane region" description="Helical" evidence="7">
    <location>
        <begin position="441"/>
        <end position="465"/>
    </location>
</feature>
<keyword evidence="4 7" id="KW-0812">Transmembrane</keyword>
<gene>
    <name evidence="8" type="ORF">C1706_07845</name>
</gene>
<keyword evidence="6 7" id="KW-0472">Membrane</keyword>
<evidence type="ECO:0000256" key="4">
    <source>
        <dbReference type="ARBA" id="ARBA00022692"/>
    </source>
</evidence>
<keyword evidence="3" id="KW-1003">Cell membrane</keyword>
<evidence type="ECO:0000256" key="1">
    <source>
        <dbReference type="ARBA" id="ARBA00004651"/>
    </source>
</evidence>
<protein>
    <submittedName>
        <fullName evidence="8">Lipopolysaccharide biosynthesis protein</fullName>
    </submittedName>
</protein>
<reference evidence="8 9" key="1">
    <citation type="submission" date="2018-01" db="EMBL/GenBank/DDBJ databases">
        <title>Lactibacter flavus gen. nov., sp. nov., a novel bacterium of the family Propionibacteriaceae isolated from raw milk and dairy products.</title>
        <authorList>
            <person name="Wenning M."/>
            <person name="Breitenwieser F."/>
            <person name="Huptas C."/>
            <person name="von Neubeck M."/>
            <person name="Busse H.-J."/>
            <person name="Scherer S."/>
        </authorList>
    </citation>
    <scope>NUCLEOTIDE SEQUENCE [LARGE SCALE GENOMIC DNA]</scope>
    <source>
        <strain evidence="8 9">VG341</strain>
    </source>
</reference>
<comment type="caution">
    <text evidence="8">The sequence shown here is derived from an EMBL/GenBank/DDBJ whole genome shotgun (WGS) entry which is preliminary data.</text>
</comment>
<evidence type="ECO:0000313" key="8">
    <source>
        <dbReference type="EMBL" id="RXW32438.1"/>
    </source>
</evidence>
<dbReference type="Pfam" id="PF13440">
    <property type="entry name" value="Polysacc_synt_3"/>
    <property type="match status" value="1"/>
</dbReference>
<feature type="transmembrane region" description="Helical" evidence="7">
    <location>
        <begin position="199"/>
        <end position="219"/>
    </location>
</feature>
<accession>A0A4V1Q7F8</accession>
<evidence type="ECO:0000313" key="9">
    <source>
        <dbReference type="Proteomes" id="UP000290624"/>
    </source>
</evidence>
<dbReference type="InterPro" id="IPR050833">
    <property type="entry name" value="Poly_Biosynth_Transport"/>
</dbReference>
<comment type="similarity">
    <text evidence="2">Belongs to the polysaccharide synthase family.</text>
</comment>
<feature type="transmembrane region" description="Helical" evidence="7">
    <location>
        <begin position="471"/>
        <end position="491"/>
    </location>
</feature>
<dbReference type="Proteomes" id="UP000290624">
    <property type="component" value="Unassembled WGS sequence"/>
</dbReference>
<evidence type="ECO:0000256" key="6">
    <source>
        <dbReference type="ARBA" id="ARBA00023136"/>
    </source>
</evidence>
<dbReference type="PANTHER" id="PTHR30250">
    <property type="entry name" value="PST FAMILY PREDICTED COLANIC ACID TRANSPORTER"/>
    <property type="match status" value="1"/>
</dbReference>
<comment type="subcellular location">
    <subcellularLocation>
        <location evidence="1">Cell membrane</location>
        <topology evidence="1">Multi-pass membrane protein</topology>
    </subcellularLocation>
</comment>